<feature type="region of interest" description="Disordered" evidence="1">
    <location>
        <begin position="1894"/>
        <end position="1929"/>
    </location>
</feature>
<feature type="region of interest" description="Disordered" evidence="1">
    <location>
        <begin position="1341"/>
        <end position="1393"/>
    </location>
</feature>
<feature type="region of interest" description="Disordered" evidence="1">
    <location>
        <begin position="726"/>
        <end position="751"/>
    </location>
</feature>
<feature type="region of interest" description="Disordered" evidence="1">
    <location>
        <begin position="1449"/>
        <end position="1468"/>
    </location>
</feature>
<comment type="caution">
    <text evidence="2">The sequence shown here is derived from an EMBL/GenBank/DDBJ whole genome shotgun (WGS) entry which is preliminary data.</text>
</comment>
<feature type="region of interest" description="Disordered" evidence="1">
    <location>
        <begin position="20"/>
        <end position="118"/>
    </location>
</feature>
<feature type="region of interest" description="Disordered" evidence="1">
    <location>
        <begin position="185"/>
        <end position="330"/>
    </location>
</feature>
<feature type="compositionally biased region" description="Polar residues" evidence="1">
    <location>
        <begin position="1520"/>
        <end position="1530"/>
    </location>
</feature>
<proteinExistence type="predicted"/>
<feature type="compositionally biased region" description="Basic and acidic residues" evidence="1">
    <location>
        <begin position="290"/>
        <end position="307"/>
    </location>
</feature>
<feature type="compositionally biased region" description="Acidic residues" evidence="1">
    <location>
        <begin position="1905"/>
        <end position="1915"/>
    </location>
</feature>
<reference evidence="2" key="1">
    <citation type="submission" date="2019-06" db="EMBL/GenBank/DDBJ databases">
        <authorList>
            <person name="Zheng W."/>
        </authorList>
    </citation>
    <scope>NUCLEOTIDE SEQUENCE</scope>
    <source>
        <strain evidence="2">QDHG01</strain>
    </source>
</reference>
<protein>
    <submittedName>
        <fullName evidence="2">Uncharacterized protein</fullName>
    </submittedName>
</protein>
<feature type="compositionally biased region" description="Basic and acidic residues" evidence="1">
    <location>
        <begin position="243"/>
        <end position="254"/>
    </location>
</feature>
<evidence type="ECO:0000313" key="3">
    <source>
        <dbReference type="Proteomes" id="UP000785679"/>
    </source>
</evidence>
<organism evidence="2 3">
    <name type="scientific">Halteria grandinella</name>
    <dbReference type="NCBI Taxonomy" id="5974"/>
    <lineage>
        <taxon>Eukaryota</taxon>
        <taxon>Sar</taxon>
        <taxon>Alveolata</taxon>
        <taxon>Ciliophora</taxon>
        <taxon>Intramacronucleata</taxon>
        <taxon>Spirotrichea</taxon>
        <taxon>Stichotrichia</taxon>
        <taxon>Sporadotrichida</taxon>
        <taxon>Halteriidae</taxon>
        <taxon>Halteria</taxon>
    </lineage>
</organism>
<feature type="compositionally biased region" description="Polar residues" evidence="1">
    <location>
        <begin position="1341"/>
        <end position="1351"/>
    </location>
</feature>
<feature type="compositionally biased region" description="Polar residues" evidence="1">
    <location>
        <begin position="1566"/>
        <end position="1580"/>
    </location>
</feature>
<feature type="region of interest" description="Disordered" evidence="1">
    <location>
        <begin position="993"/>
        <end position="1036"/>
    </location>
</feature>
<feature type="region of interest" description="Disordered" evidence="1">
    <location>
        <begin position="361"/>
        <end position="383"/>
    </location>
</feature>
<feature type="region of interest" description="Disordered" evidence="1">
    <location>
        <begin position="424"/>
        <end position="486"/>
    </location>
</feature>
<feature type="compositionally biased region" description="Polar residues" evidence="1">
    <location>
        <begin position="1537"/>
        <end position="1548"/>
    </location>
</feature>
<dbReference type="OrthoDB" id="10657659at2759"/>
<feature type="compositionally biased region" description="Polar residues" evidence="1">
    <location>
        <begin position="1027"/>
        <end position="1036"/>
    </location>
</feature>
<feature type="compositionally biased region" description="Polar residues" evidence="1">
    <location>
        <begin position="427"/>
        <end position="439"/>
    </location>
</feature>
<feature type="region of interest" description="Disordered" evidence="1">
    <location>
        <begin position="1518"/>
        <end position="1580"/>
    </location>
</feature>
<name>A0A8J8P592_HALGN</name>
<evidence type="ECO:0000256" key="1">
    <source>
        <dbReference type="SAM" id="MobiDB-lite"/>
    </source>
</evidence>
<accession>A0A8J8P592</accession>
<dbReference type="Proteomes" id="UP000785679">
    <property type="component" value="Unassembled WGS sequence"/>
</dbReference>
<keyword evidence="3" id="KW-1185">Reference proteome</keyword>
<sequence length="1929" mass="219095">MVLHHFHKISSYKIKHKMKLQEERGSNYQDSASQKHQKHSEDSLQRGSSLDLNPHKMEGSLHSHQSKKNQTMNHPSAIQARAESSLRNNSSHNHSKATSLVRRKTSELDDEEELQYSESKGGSHFFQLEAQTPGFSQQVSRKRTVPAPALMENSQSQTALGVNEGFIQDINLECTQLISKMSLNGGQSKQTQVAPPLPRNSESSMRGIGSIDQTEHGGAFQIGHTPGGGNLQNSKSVSGPLESAKRRVLDRKSQDQVPPSAIQQRFNEDSERSGELQQQSRDNKTVTTGELKRNERDHFKSESRLDENSSSVVGAPVEGHIKKERPPTKVIVSPTESNKLLTHPQQALTDALQGFDDQLRGSANAHSNKMTFRPPPAPEQQPLSEFVRDDISDDEYEEDEGFSRAQTTEQQAMWKEIEKYRLPPSQHDLSSQNRSNHTQPHLDRNDSKFTTGAGGLPPISKRVTDSKLDERLRGTPPDNYEHDFDDHHDTKEMVKVAEEMAKMNHNDSIVNVVSNEEHSQIVHNDQLTDDVIYNRLPKNFFVKEVEEQLDLDQVMDSIKRMRQDFQGYMHESKVQQRLDDISDMFLPPDQFVERHLQAMGGGQEMLLEKLISPSPTISQQHRKSAERDMFSNNNLSGDESTLGVRFCEPVQNGSEMQKAVEAKGNVAEIEERIRRKDYEQFPPREDMGSPKSLSSNNRIMRHLQQDLPVRSIRDIKMADYFREPSPHAITQDQSFPKQEPSAIQEENDDTRASSPLLIIEDELPPEIKERLVERLEQEILGNLDVNFLFNKGDKLRHGLIDQGRLYKIMLKIKEIAQKQIQEKGSKQIDYIAIVGYLEEQDQFQNKGEQSEFLQKQNAKLQSVPTMEPKKSQIPKEEPLDDSQWVQVVDFMRKNPKLMLQMLPDLEKAENNQIAAAMAQGMTNMGQVNAAKAFEEGKRLQKLKNLSSKYTSNRKDFLEAIDRYQENQLILNSPKGGAQGGYFSQPQKNVQVKQISQNQKKIKRAHAQHQNKDLQDNVMVSSDGEGRTGSQETRNQGNRSLIFQKQFLYSSSNQAKGVYNAPPFVPQTIEERLSSAENQQLRANIAVQEQKLQQHGLLDQIATKTTGSAFAANKRGGYSSNQIGHRSYQKNSAVQQTAILPAKTQLGQLKINQAATSKLSDIDATTIAGSGTGQFTNMKQYNRNHFAGQIHTISQEDASDRPGVTSTTSMFNKFIKPVEQQKHSSRRPITANAAMGGGNRHINTLAKANAIISQEFSSNAGGDIPGLGQKSEGMFLRQQSASGMSSFTQENTRHAQHATEGMGLTNQQFPKFVNEKKLGWLNSAQHIQDAAKHTEELNQTIKSFPNDSSSVKQELPKVKSKTKRDLTQRFGKPQSEVPSVPRKDNVSPKPKTQDYINKIAPGIRHNEHTYPKFVSRIKHMRIDNNNISSALSNIESNVDKSGLSSVNQSYIQKHQRKSESNHNLGGANRAKQVNQSVGFIAPTSGDEQSLASSRVNQTVMEHTPQGEFPKFIKGYAKKRYAQNSSQHQRQGSAGALKDSSSQPRNNESGAVSVGAEAKSPRRMDYNSGYSSSTYQGERRSVVSQQMQTNLGGVGNKLLISPAIGGPYGGSVDGCRFPQENGEDSENEEGSLKRKQFIAKNKYTIPIIDWAFTPLFERAISDDISFNTEQDMSKYEEKEVDYVIDMMKNKYKDFKRSDIMRPFYLKAQLTLKSLFSEQTHDRHFDKLMHKYREITIENTMKLLIRSKLAFHARVQLFEILKQILVYEVHSAKFKDLIERFPQHKVDQPEYDEIQDAGSSSIEAGFELLTKIKALRQVHKQYRVPFIFKRKDYVNFVKSEMNEAKRLMFVFRVRTQEDIAEEQKLKEDEEIKRLEFEFKIKQQREYLAQKELPFNEEEYRRQEKEKEEYEPESEEDPEEIRRRTLSPLRVVP</sequence>
<feature type="compositionally biased region" description="Polar residues" evidence="1">
    <location>
        <begin position="275"/>
        <end position="288"/>
    </location>
</feature>
<gene>
    <name evidence="2" type="ORF">FGO68_gene5327</name>
</gene>
<feature type="compositionally biased region" description="Polar residues" evidence="1">
    <location>
        <begin position="255"/>
        <end position="265"/>
    </location>
</feature>
<dbReference type="EMBL" id="RRYP01000402">
    <property type="protein sequence ID" value="TNV87488.1"/>
    <property type="molecule type" value="Genomic_DNA"/>
</dbReference>
<feature type="compositionally biased region" description="Basic and acidic residues" evidence="1">
    <location>
        <begin position="462"/>
        <end position="486"/>
    </location>
</feature>
<evidence type="ECO:0000313" key="2">
    <source>
        <dbReference type="EMBL" id="TNV87488.1"/>
    </source>
</evidence>
<feature type="compositionally biased region" description="Basic residues" evidence="1">
    <location>
        <begin position="999"/>
        <end position="1008"/>
    </location>
</feature>
<feature type="compositionally biased region" description="Basic and acidic residues" evidence="1">
    <location>
        <begin position="1894"/>
        <end position="1904"/>
    </location>
</feature>